<protein>
    <recommendedName>
        <fullName evidence="3">DUF3822 domain-containing protein</fullName>
    </recommendedName>
</protein>
<evidence type="ECO:0000313" key="1">
    <source>
        <dbReference type="EMBL" id="PUZ21729.1"/>
    </source>
</evidence>
<sequence length="323" mass="37027">MIRRSRQTPRKCWKICNSRGEVCIFGANKNQTMAVVHQIQPAFTVDDTSLLETDLTTCHLLVLVGVGTFSYVVFEPAENKFLALKSYRFEPQKAALADLEMIEQVFDADRLLFTAFRSVLLGFDQRCQTLVPAKFYNANLKKDYLHLVFPEKMQEAVLADTISELEVVNVYGVDKDLVGFLRKEFATDKVVNANTALLRSYVYDHDYQQRDGVVYIEVQPGHVTLTAYALGRLLGQQQYAFQTGLDIVYYLTSMLRQVNLDEQKAFVKIGGEVHTDDALVEELRSFLPQLQWMDRLPGFRYISKMQELPAHYFQDLYALALCV</sequence>
<dbReference type="EMBL" id="QCYK01000004">
    <property type="protein sequence ID" value="PUZ21729.1"/>
    <property type="molecule type" value="Genomic_DNA"/>
</dbReference>
<dbReference type="OrthoDB" id="647869at2"/>
<dbReference type="InterPro" id="IPR024213">
    <property type="entry name" value="DUF3822"/>
</dbReference>
<evidence type="ECO:0000313" key="2">
    <source>
        <dbReference type="Proteomes" id="UP000244450"/>
    </source>
</evidence>
<dbReference type="AlphaFoldDB" id="A0A2T7BBF7"/>
<dbReference type="Proteomes" id="UP000244450">
    <property type="component" value="Unassembled WGS sequence"/>
</dbReference>
<reference evidence="1 2" key="1">
    <citation type="submission" date="2018-04" db="EMBL/GenBank/DDBJ databases">
        <title>Chitinophaga fuyangensis sp. nov., isolated from soil in a chemical factory.</title>
        <authorList>
            <person name="Chen K."/>
        </authorList>
    </citation>
    <scope>NUCLEOTIDE SEQUENCE [LARGE SCALE GENOMIC DNA]</scope>
    <source>
        <strain evidence="1 2">LY-1</strain>
    </source>
</reference>
<dbReference type="Gene3D" id="3.30.420.260">
    <property type="match status" value="1"/>
</dbReference>
<gene>
    <name evidence="1" type="ORF">DCC81_24375</name>
</gene>
<name>A0A2T7BBF7_9BACT</name>
<dbReference type="Pfam" id="PF12864">
    <property type="entry name" value="DUF3822"/>
    <property type="match status" value="1"/>
</dbReference>
<comment type="caution">
    <text evidence="1">The sequence shown here is derived from an EMBL/GenBank/DDBJ whole genome shotgun (WGS) entry which is preliminary data.</text>
</comment>
<proteinExistence type="predicted"/>
<evidence type="ECO:0008006" key="3">
    <source>
        <dbReference type="Google" id="ProtNLM"/>
    </source>
</evidence>
<organism evidence="1 2">
    <name type="scientific">Chitinophaga parva</name>
    <dbReference type="NCBI Taxonomy" id="2169414"/>
    <lineage>
        <taxon>Bacteria</taxon>
        <taxon>Pseudomonadati</taxon>
        <taxon>Bacteroidota</taxon>
        <taxon>Chitinophagia</taxon>
        <taxon>Chitinophagales</taxon>
        <taxon>Chitinophagaceae</taxon>
        <taxon>Chitinophaga</taxon>
    </lineage>
</organism>
<keyword evidence="2" id="KW-1185">Reference proteome</keyword>
<accession>A0A2T7BBF7</accession>
<dbReference type="CDD" id="cd24013">
    <property type="entry name" value="ASKHA_ATPase_BT3980-like"/>
    <property type="match status" value="1"/>
</dbReference>
<dbReference type="Gene3D" id="3.30.420.250">
    <property type="match status" value="1"/>
</dbReference>